<keyword evidence="1" id="KW-1133">Transmembrane helix</keyword>
<evidence type="ECO:0000313" key="2">
    <source>
        <dbReference type="EMBL" id="MBD2569179.1"/>
    </source>
</evidence>
<name>A0ABR8FGI3_9NOST</name>
<comment type="caution">
    <text evidence="2">The sequence shown here is derived from an EMBL/GenBank/DDBJ whole genome shotgun (WGS) entry which is preliminary data.</text>
</comment>
<dbReference type="Proteomes" id="UP000640531">
    <property type="component" value="Unassembled WGS sequence"/>
</dbReference>
<dbReference type="EMBL" id="JACJST010000013">
    <property type="protein sequence ID" value="MBD2569179.1"/>
    <property type="molecule type" value="Genomic_DNA"/>
</dbReference>
<protein>
    <submittedName>
        <fullName evidence="2">Uncharacterized protein</fullName>
    </submittedName>
</protein>
<dbReference type="RefSeq" id="WP_190715764.1">
    <property type="nucleotide sequence ID" value="NZ_JACJST010000013.1"/>
</dbReference>
<keyword evidence="1" id="KW-0812">Transmembrane</keyword>
<proteinExistence type="predicted"/>
<feature type="transmembrane region" description="Helical" evidence="1">
    <location>
        <begin position="21"/>
        <end position="46"/>
    </location>
</feature>
<keyword evidence="1" id="KW-0472">Membrane</keyword>
<feature type="transmembrane region" description="Helical" evidence="1">
    <location>
        <begin position="164"/>
        <end position="185"/>
    </location>
</feature>
<feature type="transmembrane region" description="Helical" evidence="1">
    <location>
        <begin position="253"/>
        <end position="273"/>
    </location>
</feature>
<evidence type="ECO:0000313" key="3">
    <source>
        <dbReference type="Proteomes" id="UP000640531"/>
    </source>
</evidence>
<keyword evidence="3" id="KW-1185">Reference proteome</keyword>
<reference evidence="2 3" key="1">
    <citation type="journal article" date="2020" name="ISME J.">
        <title>Comparative genomics reveals insights into cyanobacterial evolution and habitat adaptation.</title>
        <authorList>
            <person name="Chen M.Y."/>
            <person name="Teng W.K."/>
            <person name="Zhao L."/>
            <person name="Hu C.X."/>
            <person name="Zhou Y.K."/>
            <person name="Han B.P."/>
            <person name="Song L.R."/>
            <person name="Shu W.S."/>
        </authorList>
    </citation>
    <scope>NUCLEOTIDE SEQUENCE [LARGE SCALE GENOMIC DNA]</scope>
    <source>
        <strain evidence="2 3">FACHB-196</strain>
    </source>
</reference>
<organism evidence="2 3">
    <name type="scientific">Anabaena lutea FACHB-196</name>
    <dbReference type="NCBI Taxonomy" id="2692881"/>
    <lineage>
        <taxon>Bacteria</taxon>
        <taxon>Bacillati</taxon>
        <taxon>Cyanobacteriota</taxon>
        <taxon>Cyanophyceae</taxon>
        <taxon>Nostocales</taxon>
        <taxon>Nostocaceae</taxon>
        <taxon>Anabaena</taxon>
    </lineage>
</organism>
<accession>A0ABR8FGI3</accession>
<feature type="transmembrane region" description="Helical" evidence="1">
    <location>
        <begin position="66"/>
        <end position="88"/>
    </location>
</feature>
<sequence length="380" mass="43500">MTKPNSPEETKNNVRKSYWPVWFPYPSSWLKSFILALFFRVITFVVQNTGKIGFQIANFANSPELLVIFFVIATLSPILVITFTHHLVHLFIGRFFPRLQAPEMNKIQGILPRIISYWEGLYGWLVTVISSLIAIMVTTISLPLFNLSYENPVESYNEFEQNVILIFGCTWISMGAVIYQIEFLFKRRLIAVYSVNITEQKSQENINNGIDREMNLLKGEMGMHNMQGNVQPYEKEVVSTNKQKYSFFSKKRIAIFSLIPLVAIGILLFSNLLNVQQNNQFIPMASQPQLPSNTETLTPDISPQSDNFREAVNQAINAANLTQLAKSQNDWKTVANEWQKSIDMMKSVPVSSPNYAVAQKKILEYQQNINYAQKNTNSSK</sequence>
<gene>
    <name evidence="2" type="ORF">H6G59_15000</name>
</gene>
<feature type="transmembrane region" description="Helical" evidence="1">
    <location>
        <begin position="121"/>
        <end position="144"/>
    </location>
</feature>
<evidence type="ECO:0000256" key="1">
    <source>
        <dbReference type="SAM" id="Phobius"/>
    </source>
</evidence>